<protein>
    <submittedName>
        <fullName evidence="2">Uncharacterized protein</fullName>
    </submittedName>
</protein>
<dbReference type="EMBL" id="JAUHHV010000010">
    <property type="protein sequence ID" value="KAK1411698.1"/>
    <property type="molecule type" value="Genomic_DNA"/>
</dbReference>
<evidence type="ECO:0000313" key="3">
    <source>
        <dbReference type="Proteomes" id="UP001229421"/>
    </source>
</evidence>
<reference evidence="2" key="1">
    <citation type="journal article" date="2023" name="bioRxiv">
        <title>Improved chromosome-level genome assembly for marigold (Tagetes erecta).</title>
        <authorList>
            <person name="Jiang F."/>
            <person name="Yuan L."/>
            <person name="Wang S."/>
            <person name="Wang H."/>
            <person name="Xu D."/>
            <person name="Wang A."/>
            <person name="Fan W."/>
        </authorList>
    </citation>
    <scope>NUCLEOTIDE SEQUENCE</scope>
    <source>
        <strain evidence="2">WSJ</strain>
        <tissue evidence="2">Leaf</tissue>
    </source>
</reference>
<dbReference type="AlphaFoldDB" id="A0AAD8JXL0"/>
<evidence type="ECO:0000313" key="2">
    <source>
        <dbReference type="EMBL" id="KAK1411698.1"/>
    </source>
</evidence>
<keyword evidence="3" id="KW-1185">Reference proteome</keyword>
<name>A0AAD8JXL0_TARER</name>
<gene>
    <name evidence="2" type="ORF">QVD17_38258</name>
</gene>
<sequence length="306" mass="34238">MIPHKTIRKIQPSFAPVPDVHQPRLSSHIRAHQALVDPFKPLKVVNFSPTKKVIKFSFEETFHSRLREMAGSSDKGKAKIDSPPTQQPIMPTYSVQQGGQVTATPFDMGAGPSRRHYVPAIRDFPPGCGPVDNVHCPASYRPEESEPTIESYGSWTSDGSGDPRTGVAPRIGQSARISVRPVWENQNWAGLPPFPEMPPYAPPVPFPFDEPLEAARHSVHLGYPGMYQDPYLMPSQQIAVDERPYFSGPLLMGGPTPHMDECSRYKAERDEARAQVGGLKRALRQIAATCQRKVAEITRRRRRRHH</sequence>
<feature type="region of interest" description="Disordered" evidence="1">
    <location>
        <begin position="141"/>
        <end position="165"/>
    </location>
</feature>
<accession>A0AAD8JXL0</accession>
<dbReference type="Proteomes" id="UP001229421">
    <property type="component" value="Unassembled WGS sequence"/>
</dbReference>
<comment type="caution">
    <text evidence="2">The sequence shown here is derived from an EMBL/GenBank/DDBJ whole genome shotgun (WGS) entry which is preliminary data.</text>
</comment>
<proteinExistence type="predicted"/>
<organism evidence="2 3">
    <name type="scientific">Tagetes erecta</name>
    <name type="common">African marigold</name>
    <dbReference type="NCBI Taxonomy" id="13708"/>
    <lineage>
        <taxon>Eukaryota</taxon>
        <taxon>Viridiplantae</taxon>
        <taxon>Streptophyta</taxon>
        <taxon>Embryophyta</taxon>
        <taxon>Tracheophyta</taxon>
        <taxon>Spermatophyta</taxon>
        <taxon>Magnoliopsida</taxon>
        <taxon>eudicotyledons</taxon>
        <taxon>Gunneridae</taxon>
        <taxon>Pentapetalae</taxon>
        <taxon>asterids</taxon>
        <taxon>campanulids</taxon>
        <taxon>Asterales</taxon>
        <taxon>Asteraceae</taxon>
        <taxon>Asteroideae</taxon>
        <taxon>Heliantheae alliance</taxon>
        <taxon>Tageteae</taxon>
        <taxon>Tagetes</taxon>
    </lineage>
</organism>
<evidence type="ECO:0000256" key="1">
    <source>
        <dbReference type="SAM" id="MobiDB-lite"/>
    </source>
</evidence>